<dbReference type="EMBL" id="JAACJM010000015">
    <property type="protein sequence ID" value="KAF5368411.1"/>
    <property type="molecule type" value="Genomic_DNA"/>
</dbReference>
<comment type="catalytic activity">
    <reaction evidence="1">
        <text>RNA(n) + a ribonucleoside 5'-triphosphate = RNA(n+1) + diphosphate</text>
        <dbReference type="Rhea" id="RHEA:21248"/>
        <dbReference type="Rhea" id="RHEA-COMP:14527"/>
        <dbReference type="Rhea" id="RHEA-COMP:17342"/>
        <dbReference type="ChEBI" id="CHEBI:33019"/>
        <dbReference type="ChEBI" id="CHEBI:61557"/>
        <dbReference type="ChEBI" id="CHEBI:140395"/>
        <dbReference type="EC" id="2.7.7.48"/>
    </reaction>
</comment>
<name>A0A8H5GP36_9AGAR</name>
<keyword evidence="1" id="KW-0548">Nucleotidyltransferase</keyword>
<reference evidence="4 5" key="1">
    <citation type="journal article" date="2020" name="ISME J.">
        <title>Uncovering the hidden diversity of litter-decomposition mechanisms in mushroom-forming fungi.</title>
        <authorList>
            <person name="Floudas D."/>
            <person name="Bentzer J."/>
            <person name="Ahren D."/>
            <person name="Johansson T."/>
            <person name="Persson P."/>
            <person name="Tunlid A."/>
        </authorList>
    </citation>
    <scope>NUCLEOTIDE SEQUENCE [LARGE SCALE GENOMIC DNA]</scope>
    <source>
        <strain evidence="4 5">CBS 291.85</strain>
    </source>
</reference>
<keyword evidence="1" id="KW-0808">Transferase</keyword>
<evidence type="ECO:0000256" key="1">
    <source>
        <dbReference type="RuleBase" id="RU363098"/>
    </source>
</evidence>
<feature type="domain" description="RDRP core" evidence="3">
    <location>
        <begin position="364"/>
        <end position="533"/>
    </location>
</feature>
<organism evidence="4 5">
    <name type="scientific">Tetrapyrgos nigripes</name>
    <dbReference type="NCBI Taxonomy" id="182062"/>
    <lineage>
        <taxon>Eukaryota</taxon>
        <taxon>Fungi</taxon>
        <taxon>Dikarya</taxon>
        <taxon>Basidiomycota</taxon>
        <taxon>Agaricomycotina</taxon>
        <taxon>Agaricomycetes</taxon>
        <taxon>Agaricomycetidae</taxon>
        <taxon>Agaricales</taxon>
        <taxon>Marasmiineae</taxon>
        <taxon>Marasmiaceae</taxon>
        <taxon>Tetrapyrgos</taxon>
    </lineage>
</organism>
<keyword evidence="5" id="KW-1185">Reference proteome</keyword>
<dbReference type="InterPro" id="IPR057596">
    <property type="entry name" value="RDRP_core"/>
</dbReference>
<sequence length="534" mass="59578">MEPYPSSAGEARGLWSQMTNLDDYYGRVVLFQDLAVSVTDTGEAHQNDPTERSDEEAEPMPLVAAQVVFDPTLPYTFLNDDKEGDYPAVFVCPTESESDDGRSWRHPSSTTSSSESPFKYRRTNTSRRMPTDTAEGRTHLAYRQTSSSLLHRQTTSSGAGDPAPGVRSAQPMVNMAASATDLRATGLSGAPSIGISVRTTSVNSADVAKVARTASDPVSSSFLHDFWHDTSQLPTHEIIAHNQEAQKFFDDWRKPVPWGVQFKLARGVSAGEWTWKAVREKIAHFQGTTDDRMGDIKVKSIMKGWDLKGPLDNAIGEELHREQLAICENKGRGLGLRPWHGDNDWHGGQVQQIATVVKNDDSFKIWLEPLHKRRSTLLARFLGSRRVLQLHVPMRGEKIEEFLSQKFVLNGKVFMVLPPKDSGFYVVEVNEDSGRESRKDSGDWYRMSFGDILNWHIPMDLNADQVLQKLFARLALAMSNTVPVLEFAKESIIFIRDEVVPGFDSPKSKPPANKILTDGCGFINAAAMKRIKTK</sequence>
<dbReference type="Pfam" id="PF05183">
    <property type="entry name" value="RdRP"/>
    <property type="match status" value="1"/>
</dbReference>
<evidence type="ECO:0000259" key="3">
    <source>
        <dbReference type="Pfam" id="PF05183"/>
    </source>
</evidence>
<comment type="caution">
    <text evidence="4">The sequence shown here is derived from an EMBL/GenBank/DDBJ whole genome shotgun (WGS) entry which is preliminary data.</text>
</comment>
<keyword evidence="1" id="KW-0694">RNA-binding</keyword>
<dbReference type="GO" id="GO:0003723">
    <property type="term" value="F:RNA binding"/>
    <property type="evidence" value="ECO:0007669"/>
    <property type="project" value="UniProtKB-KW"/>
</dbReference>
<feature type="compositionally biased region" description="Polar residues" evidence="2">
    <location>
        <begin position="143"/>
        <end position="158"/>
    </location>
</feature>
<dbReference type="GO" id="GO:0003968">
    <property type="term" value="F:RNA-directed RNA polymerase activity"/>
    <property type="evidence" value="ECO:0007669"/>
    <property type="project" value="UniProtKB-KW"/>
</dbReference>
<evidence type="ECO:0000256" key="2">
    <source>
        <dbReference type="SAM" id="MobiDB-lite"/>
    </source>
</evidence>
<accession>A0A8H5GP36</accession>
<dbReference type="AlphaFoldDB" id="A0A8H5GP36"/>
<keyword evidence="1" id="KW-0696">RNA-directed RNA polymerase</keyword>
<dbReference type="OrthoDB" id="3059600at2759"/>
<gene>
    <name evidence="4" type="ORF">D9758_002239</name>
</gene>
<proteinExistence type="inferred from homology"/>
<comment type="similarity">
    <text evidence="1">Belongs to the RdRP family.</text>
</comment>
<protein>
    <recommendedName>
        <fullName evidence="1">RNA-dependent RNA polymerase</fullName>
        <ecNumber evidence="1">2.7.7.48</ecNumber>
    </recommendedName>
</protein>
<evidence type="ECO:0000313" key="4">
    <source>
        <dbReference type="EMBL" id="KAF5368411.1"/>
    </source>
</evidence>
<evidence type="ECO:0000313" key="5">
    <source>
        <dbReference type="Proteomes" id="UP000559256"/>
    </source>
</evidence>
<feature type="region of interest" description="Disordered" evidence="2">
    <location>
        <begin position="94"/>
        <end position="168"/>
    </location>
</feature>
<dbReference type="Proteomes" id="UP000559256">
    <property type="component" value="Unassembled WGS sequence"/>
</dbReference>
<dbReference type="EC" id="2.7.7.48" evidence="1"/>